<dbReference type="SMART" id="SM00829">
    <property type="entry name" value="PKS_ER"/>
    <property type="match status" value="1"/>
</dbReference>
<dbReference type="GO" id="GO:0008168">
    <property type="term" value="F:methyltransferase activity"/>
    <property type="evidence" value="ECO:0007669"/>
    <property type="project" value="UniProtKB-KW"/>
</dbReference>
<dbReference type="PROSITE" id="PS52004">
    <property type="entry name" value="KS3_2"/>
    <property type="match status" value="1"/>
</dbReference>
<accession>A0AAE8SWJ7</accession>
<dbReference type="InterPro" id="IPR020843">
    <property type="entry name" value="ER"/>
</dbReference>
<dbReference type="EMBL" id="ONZQ02000009">
    <property type="protein sequence ID" value="SPO03748.1"/>
    <property type="molecule type" value="Genomic_DNA"/>
</dbReference>
<dbReference type="SMART" id="SM00822">
    <property type="entry name" value="PKS_KR"/>
    <property type="match status" value="1"/>
</dbReference>
<dbReference type="InterPro" id="IPR016039">
    <property type="entry name" value="Thiolase-like"/>
</dbReference>
<evidence type="ECO:0000256" key="8">
    <source>
        <dbReference type="SAM" id="MobiDB-lite"/>
    </source>
</evidence>
<dbReference type="GO" id="GO:0016491">
    <property type="term" value="F:oxidoreductase activity"/>
    <property type="evidence" value="ECO:0007669"/>
    <property type="project" value="UniProtKB-KW"/>
</dbReference>
<dbReference type="Pfam" id="PF16197">
    <property type="entry name" value="KAsynt_C_assoc"/>
    <property type="match status" value="1"/>
</dbReference>
<evidence type="ECO:0000313" key="12">
    <source>
        <dbReference type="EMBL" id="SPO03748.1"/>
    </source>
</evidence>
<dbReference type="SMART" id="SM00826">
    <property type="entry name" value="PKS_DH"/>
    <property type="match status" value="1"/>
</dbReference>
<dbReference type="InterPro" id="IPR049900">
    <property type="entry name" value="PKS_mFAS_DH"/>
</dbReference>
<keyword evidence="13" id="KW-1185">Reference proteome</keyword>
<keyword evidence="5" id="KW-0560">Oxidoreductase</keyword>
<evidence type="ECO:0000259" key="9">
    <source>
        <dbReference type="PROSITE" id="PS50075"/>
    </source>
</evidence>
<evidence type="ECO:0000259" key="11">
    <source>
        <dbReference type="PROSITE" id="PS52019"/>
    </source>
</evidence>
<dbReference type="Pfam" id="PF14765">
    <property type="entry name" value="PS-DH"/>
    <property type="match status" value="1"/>
</dbReference>
<dbReference type="InterPro" id="IPR006162">
    <property type="entry name" value="Ppantetheine_attach_site"/>
</dbReference>
<dbReference type="CDD" id="cd00833">
    <property type="entry name" value="PKS"/>
    <property type="match status" value="1"/>
</dbReference>
<dbReference type="InterPro" id="IPR014043">
    <property type="entry name" value="Acyl_transferase_dom"/>
</dbReference>
<dbReference type="GO" id="GO:0004312">
    <property type="term" value="F:fatty acid synthase activity"/>
    <property type="evidence" value="ECO:0007669"/>
    <property type="project" value="TreeGrafter"/>
</dbReference>
<dbReference type="SUPFAM" id="SSF55048">
    <property type="entry name" value="Probable ACP-binding domain of malonyl-CoA ACP transacylase"/>
    <property type="match status" value="1"/>
</dbReference>
<dbReference type="Gene3D" id="1.10.1200.10">
    <property type="entry name" value="ACP-like"/>
    <property type="match status" value="1"/>
</dbReference>
<dbReference type="InterPro" id="IPR036291">
    <property type="entry name" value="NAD(P)-bd_dom_sf"/>
</dbReference>
<evidence type="ECO:0000256" key="7">
    <source>
        <dbReference type="PROSITE-ProRule" id="PRU01363"/>
    </source>
</evidence>
<dbReference type="GO" id="GO:0030639">
    <property type="term" value="P:polyketide biosynthetic process"/>
    <property type="evidence" value="ECO:0007669"/>
    <property type="project" value="UniProtKB-ARBA"/>
</dbReference>
<dbReference type="Gene3D" id="3.30.70.3290">
    <property type="match status" value="1"/>
</dbReference>
<dbReference type="SMART" id="SM00827">
    <property type="entry name" value="PKS_AT"/>
    <property type="match status" value="1"/>
</dbReference>
<gene>
    <name evidence="12" type="ORF">DNG_06431</name>
</gene>
<dbReference type="InterPro" id="IPR016036">
    <property type="entry name" value="Malonyl_transacylase_ACP-bd"/>
</dbReference>
<dbReference type="SUPFAM" id="SSF51735">
    <property type="entry name" value="NAD(P)-binding Rossmann-fold domains"/>
    <property type="match status" value="2"/>
</dbReference>
<dbReference type="InterPro" id="IPR036736">
    <property type="entry name" value="ACP-like_sf"/>
</dbReference>
<dbReference type="PANTHER" id="PTHR43775:SF29">
    <property type="entry name" value="ASPERFURANONE POLYKETIDE SYNTHASE AFOG-RELATED"/>
    <property type="match status" value="1"/>
</dbReference>
<evidence type="ECO:0000256" key="5">
    <source>
        <dbReference type="ARBA" id="ARBA00023002"/>
    </source>
</evidence>
<dbReference type="InterPro" id="IPR014031">
    <property type="entry name" value="Ketoacyl_synth_C"/>
</dbReference>
<evidence type="ECO:0000259" key="10">
    <source>
        <dbReference type="PROSITE" id="PS52004"/>
    </source>
</evidence>
<dbReference type="Proteomes" id="UP001187682">
    <property type="component" value="Unassembled WGS sequence"/>
</dbReference>
<dbReference type="InterPro" id="IPR013968">
    <property type="entry name" value="PKS_KR"/>
</dbReference>
<dbReference type="PANTHER" id="PTHR43775">
    <property type="entry name" value="FATTY ACID SYNTHASE"/>
    <property type="match status" value="1"/>
</dbReference>
<dbReference type="InterPro" id="IPR050091">
    <property type="entry name" value="PKS_NRPS_Biosynth_Enz"/>
</dbReference>
<dbReference type="Pfam" id="PF21089">
    <property type="entry name" value="PKS_DH_N"/>
    <property type="match status" value="1"/>
</dbReference>
<evidence type="ECO:0000313" key="13">
    <source>
        <dbReference type="Proteomes" id="UP001187682"/>
    </source>
</evidence>
<dbReference type="Pfam" id="PF00550">
    <property type="entry name" value="PP-binding"/>
    <property type="match status" value="1"/>
</dbReference>
<proteinExistence type="predicted"/>
<evidence type="ECO:0000256" key="3">
    <source>
        <dbReference type="ARBA" id="ARBA00022603"/>
    </source>
</evidence>
<dbReference type="InterPro" id="IPR057326">
    <property type="entry name" value="KR_dom"/>
</dbReference>
<evidence type="ECO:0000256" key="6">
    <source>
        <dbReference type="ARBA" id="ARBA00023268"/>
    </source>
</evidence>
<dbReference type="PROSITE" id="PS00012">
    <property type="entry name" value="PHOSPHOPANTETHEINE"/>
    <property type="match status" value="1"/>
</dbReference>
<dbReference type="CDD" id="cd05274">
    <property type="entry name" value="KR_FAS_SDR_x"/>
    <property type="match status" value="1"/>
</dbReference>
<dbReference type="PROSITE" id="PS50075">
    <property type="entry name" value="CARRIER"/>
    <property type="match status" value="1"/>
</dbReference>
<dbReference type="InterPro" id="IPR020806">
    <property type="entry name" value="PKS_PP-bd"/>
</dbReference>
<dbReference type="SUPFAM" id="SSF50129">
    <property type="entry name" value="GroES-like"/>
    <property type="match status" value="1"/>
</dbReference>
<feature type="domain" description="Carrier" evidence="9">
    <location>
        <begin position="2382"/>
        <end position="2456"/>
    </location>
</feature>
<dbReference type="Gene3D" id="3.40.47.10">
    <property type="match status" value="1"/>
</dbReference>
<dbReference type="Pfam" id="PF08659">
    <property type="entry name" value="KR"/>
    <property type="match status" value="1"/>
</dbReference>
<dbReference type="InterPro" id="IPR020807">
    <property type="entry name" value="PKS_DH"/>
</dbReference>
<dbReference type="Pfam" id="PF02801">
    <property type="entry name" value="Ketoacyl-synt_C"/>
    <property type="match status" value="1"/>
</dbReference>
<dbReference type="SUPFAM" id="SSF53901">
    <property type="entry name" value="Thiolase-like"/>
    <property type="match status" value="1"/>
</dbReference>
<dbReference type="Pfam" id="PF23114">
    <property type="entry name" value="NAD-bd_HRPKS_sdrA"/>
    <property type="match status" value="1"/>
</dbReference>
<dbReference type="GO" id="GO:0032259">
    <property type="term" value="P:methylation"/>
    <property type="evidence" value="ECO:0007669"/>
    <property type="project" value="UniProtKB-KW"/>
</dbReference>
<feature type="region of interest" description="C-terminal hotdog fold" evidence="7">
    <location>
        <begin position="1183"/>
        <end position="1336"/>
    </location>
</feature>
<dbReference type="InterPro" id="IPR020841">
    <property type="entry name" value="PKS_Beta-ketoAc_synthase_dom"/>
</dbReference>
<dbReference type="InterPro" id="IPR009081">
    <property type="entry name" value="PP-bd_ACP"/>
</dbReference>
<dbReference type="InterPro" id="IPR016035">
    <property type="entry name" value="Acyl_Trfase/lysoPLipase"/>
</dbReference>
<dbReference type="SUPFAM" id="SSF52151">
    <property type="entry name" value="FabD/lysophospholipase-like"/>
    <property type="match status" value="1"/>
</dbReference>
<keyword evidence="2" id="KW-0597">Phosphoprotein</keyword>
<dbReference type="SMART" id="SM00825">
    <property type="entry name" value="PKS_KS"/>
    <property type="match status" value="1"/>
</dbReference>
<evidence type="ECO:0000256" key="2">
    <source>
        <dbReference type="ARBA" id="ARBA00022553"/>
    </source>
</evidence>
<keyword evidence="3" id="KW-0489">Methyltransferase</keyword>
<dbReference type="SMART" id="SM00823">
    <property type="entry name" value="PKS_PP"/>
    <property type="match status" value="1"/>
</dbReference>
<evidence type="ECO:0000256" key="1">
    <source>
        <dbReference type="ARBA" id="ARBA00022450"/>
    </source>
</evidence>
<dbReference type="Pfam" id="PF00698">
    <property type="entry name" value="Acyl_transf_1"/>
    <property type="match status" value="1"/>
</dbReference>
<dbReference type="InterPro" id="IPR001227">
    <property type="entry name" value="Ac_transferase_dom_sf"/>
</dbReference>
<dbReference type="Gene3D" id="3.10.129.110">
    <property type="entry name" value="Polyketide synthase dehydratase"/>
    <property type="match status" value="1"/>
</dbReference>
<keyword evidence="1" id="KW-0596">Phosphopantetheine</keyword>
<evidence type="ECO:0000256" key="4">
    <source>
        <dbReference type="ARBA" id="ARBA00022679"/>
    </source>
</evidence>
<dbReference type="PROSITE" id="PS52019">
    <property type="entry name" value="PKS_MFAS_DH"/>
    <property type="match status" value="1"/>
</dbReference>
<feature type="domain" description="PKS/mFAS DH" evidence="11">
    <location>
        <begin position="1032"/>
        <end position="1336"/>
    </location>
</feature>
<reference evidence="12" key="1">
    <citation type="submission" date="2018-03" db="EMBL/GenBank/DDBJ databases">
        <authorList>
            <person name="Guldener U."/>
        </authorList>
    </citation>
    <scope>NUCLEOTIDE SEQUENCE</scope>
</reference>
<comment type="caution">
    <text evidence="12">The sequence shown here is derived from an EMBL/GenBank/DDBJ whole genome shotgun (WGS) entry which is preliminary data.</text>
</comment>
<dbReference type="InterPro" id="IPR049551">
    <property type="entry name" value="PKS_DH_C"/>
</dbReference>
<protein>
    <submittedName>
        <fullName evidence="12">Related to polyketide synthase</fullName>
    </submittedName>
</protein>
<dbReference type="Gene3D" id="3.40.366.10">
    <property type="entry name" value="Malonyl-Coenzyme A Acyl Carrier Protein, domain 2"/>
    <property type="match status" value="1"/>
</dbReference>
<feature type="region of interest" description="Disordered" evidence="8">
    <location>
        <begin position="2359"/>
        <end position="2378"/>
    </location>
</feature>
<sequence>MEDIAIIGLACRFPGDATSPENLWEEVLAKGKSTWTEFPADRFNLDGFHHPDNKRQGSLAVRGAHFLKSDVGLFDCSFFDMNPNDATAADPQQRTLMEVSFEALQNAGIKLEAMAGTNTGVYVASFVKDYEQITLQDSDFIPQYAATGNATSLLANRLSYFYNVSGPSMTVDTACSGSLVAVHLAVQGLRTQETSMAIVGGSNLILSPNTMIPMDTMGLLSPDGKCFTFDSRANGYGRGEGAGIVILKRISDAINANDNIRAVIRGSRVNHDGRTPGITMPGKDSQAQNIREVYKMAGLDFNQTGYVECHGTGTKAGDPVELTAISESICSHRSANSPLVVGSIKTNIGHLEGAAGIAGLIKSILVLEKGVIPPNINFEKPNPAIHFEEWKVKVPLELTPWPIEGLRRVSINSFGFGGTNAHVILDEAGWYLAERGLRANHCSAPYAGGYHGSSESPIGAATPISTFSGTSFQESPIWDTKSSQLLHAKARRGPGSLRISNSPGLLKSDATALSAITLQRSETASSRGADSVYFSESFSLSPAVQPTTPGSSSPGGTGGMLVFPFSCRNKAGFSVFIEETISYLQDKRWESPGFLQDYAYSLAARSSAFKWRTYLIDDSVGGLIQQLRNTTVDKLVQSSPKSADICFVFGGQGSAWAEMGRDLLPFKTFHESLVQATMFMQTNLQSSFNLMDELLKPSAESRITSPDISQSVTTAFQVALVDLLRSFGIVPQYVVGHSSGEIAAAYAASEMTRHQAWALAYYRGFHVIQLSAKHPHIEGRMIVVGMSAEDAEKYVEISKSVEVACINSPTLVTLSGNRDGIDLIAADLAEKKIFHRTLDIPVAYHSRHMDLIAEDYKASIGEFAHGAPSNGTIMLSSLYGGLADTSKLDAEYWANNLTGRVQFVKALRAFDTVNSGKRPKIFIEVGPSNAMRRPTLELVGPLYDSSSVPVYMSVLKTGARGIDVLLDTLGSCWARGVPVDFQEVASKEMGLSWIDNPRYLTDIPRQRWNHSRRYWHESHLAASHRFRSAGRKDLVGARSPDSSEFRSTWKHFLRLSENPWIKDHQIHKAILYPAAGMIVMALEAFVQVAPERENIAGFYLTGFTIERPMVVPDGDHGLEVSMTLANLRLDDFEHSFDIYSKTLNGQWQKNASGRIRLRNKSSRSDFEFSRYRSQWTSLEGGCPDIVTPSQLYASLESKGLGYGPMFRNITSASVKPGDAVDSRACITTVKTPDTKAKMPREFEYLHLIHPTTLDSMIQTLFLVNPTSMVPTGIDKIWISADLVGKAGLEFRGYSTGTEEGISGAVGTIAMTTGGWEVPSVVLDEARFTKLTPLPVPEGGFIANHRNLTSEIVWKEDITAAKSDQFEEFLLLLAHKYPGLSILQIGLSASVSERILNILHPRVKERCHLSRFTISSGDRGPGIVAKINESFKDSPVLKCVEERKYDHNMAVESPRYHLIVAAFESAGTQEESWFGKLLPDGFLLRLVDEDSPSTLDAGLNHDRPKAPTRASEAEQSTETIYWSPPGLQFELYRNKEEPEWQNCHSVALLIPDKQSSLASRTTEESGQEAASSTSIDGVPCVSFLSAEEGGDFIFNWDKAGFEAFKYLVKKTKSVLWLTRNVYLTPENPHASLFVGLARTLISEDSQRNIVTLDISGKASRASWTGLCLDVFGRSFLAEKVLRPREAEYCVNGERLLIPRLQLLYTLNAIIEGADSDESQEIPFAEDDTGILRLVLRKSGITDGSRVWEKVARYENDLAPRQVEIQFVSAPLLGQDYETALGRTTLTSLGLDICGRIKAVGRDVRDLKAGDLVVGVNLEGAFQNTMRLDRGLVAKVPENDPRLGSKFILSCYLPAWYAIHPIMQHTPQRDIFSGKRRSILIHHAASAHGQAAIILAQASGLDIYATVCHDDTKTALRELGVQDDHIIPFRSFSCWDGKVDITYDPTGTLFSQSSLRTTHCYSSLKSHSRPGGSGSSDRSSPAGGTHLVRHIDLRSMLADEGARASIHEIVSQIQFTASRGLIAIGSMQSVETRDLAHMSSALSYMADGCPKDRILSIEVGHDTRVPVMLHKQLTSLSAHISPSGAYVLVGAFGGLGEMIADLLVRNGAKTLVFLSRRGADSPKARAFCQKLKKGGVKIVTYAVDVTNLPALKSVWESVVRQVKVLGVVQCAAVLKDAVFENIDHADWVASTRPKTHGSWNIFSVLRDSYSSFLGCFRQKPWILFLSSASGVIGNRGQASYAAGNVFQDALAHHAKHRGFHAVSLDFGPVLGAGILERDESILEKLRASGFFGIRPEDFLTVMQSAICGEVTTGTALPTQVVVGVGTGGRVHQNRDSDPYWTRTALYSVLARIDLPPGDLSDLGGGNPHLGAPEAAGGGGGGTAEGLAQGLAAVLAKSMNMNGADVDLHKSMESFGVDSLVATAVRRWISTETGVMVSMFDLMGDKSIDALATMVVEKMGGR</sequence>
<dbReference type="Gene3D" id="3.40.50.720">
    <property type="entry name" value="NAD(P)-binding Rossmann-like Domain"/>
    <property type="match status" value="2"/>
</dbReference>
<dbReference type="Gene3D" id="3.90.180.10">
    <property type="entry name" value="Medium-chain alcohol dehydrogenases, catalytic domain"/>
    <property type="match status" value="1"/>
</dbReference>
<feature type="domain" description="Ketosynthase family 3 (KS3)" evidence="10">
    <location>
        <begin position="1"/>
        <end position="427"/>
    </location>
</feature>
<name>A0AAE8SWJ7_9PEZI</name>
<feature type="region of interest" description="Disordered" evidence="8">
    <location>
        <begin position="1960"/>
        <end position="1982"/>
    </location>
</feature>
<organism evidence="12 13">
    <name type="scientific">Cephalotrichum gorgonifer</name>
    <dbReference type="NCBI Taxonomy" id="2041049"/>
    <lineage>
        <taxon>Eukaryota</taxon>
        <taxon>Fungi</taxon>
        <taxon>Dikarya</taxon>
        <taxon>Ascomycota</taxon>
        <taxon>Pezizomycotina</taxon>
        <taxon>Sordariomycetes</taxon>
        <taxon>Hypocreomycetidae</taxon>
        <taxon>Microascales</taxon>
        <taxon>Microascaceae</taxon>
        <taxon>Cephalotrichum</taxon>
    </lineage>
</organism>
<dbReference type="FunFam" id="3.40.47.10:FF:000019">
    <property type="entry name" value="Polyketide synthase type I"/>
    <property type="match status" value="1"/>
</dbReference>
<keyword evidence="4" id="KW-0808">Transferase</keyword>
<dbReference type="GO" id="GO:0031177">
    <property type="term" value="F:phosphopantetheine binding"/>
    <property type="evidence" value="ECO:0007669"/>
    <property type="project" value="InterPro"/>
</dbReference>
<dbReference type="InterPro" id="IPR056501">
    <property type="entry name" value="NAD-bd_HRPKS_sdrA"/>
</dbReference>
<feature type="active site" description="Proton acceptor; for dehydratase activity" evidence="7">
    <location>
        <position position="1064"/>
    </location>
</feature>
<feature type="region of interest" description="N-terminal hotdog fold" evidence="7">
    <location>
        <begin position="1032"/>
        <end position="1162"/>
    </location>
</feature>
<feature type="region of interest" description="Disordered" evidence="8">
    <location>
        <begin position="1494"/>
        <end position="1516"/>
    </location>
</feature>
<dbReference type="Pfam" id="PF00109">
    <property type="entry name" value="ketoacyl-synt"/>
    <property type="match status" value="1"/>
</dbReference>
<dbReference type="InterPro" id="IPR032821">
    <property type="entry name" value="PKS_assoc"/>
</dbReference>
<dbReference type="InterPro" id="IPR049552">
    <property type="entry name" value="PKS_DH_N"/>
</dbReference>
<dbReference type="SUPFAM" id="SSF47336">
    <property type="entry name" value="ACP-like"/>
    <property type="match status" value="1"/>
</dbReference>
<dbReference type="InterPro" id="IPR042104">
    <property type="entry name" value="PKS_dehydratase_sf"/>
</dbReference>
<feature type="compositionally biased region" description="Low complexity" evidence="8">
    <location>
        <begin position="1973"/>
        <end position="1982"/>
    </location>
</feature>
<feature type="active site" description="Proton donor; for dehydratase activity" evidence="7">
    <location>
        <position position="1254"/>
    </location>
</feature>
<dbReference type="GO" id="GO:0006633">
    <property type="term" value="P:fatty acid biosynthetic process"/>
    <property type="evidence" value="ECO:0007669"/>
    <property type="project" value="TreeGrafter"/>
</dbReference>
<dbReference type="InterPro" id="IPR014030">
    <property type="entry name" value="Ketoacyl_synth_N"/>
</dbReference>
<keyword evidence="6" id="KW-0511">Multifunctional enzyme</keyword>
<dbReference type="InterPro" id="IPR011032">
    <property type="entry name" value="GroES-like_sf"/>
</dbReference>